<feature type="compositionally biased region" description="Polar residues" evidence="1">
    <location>
        <begin position="24"/>
        <end position="39"/>
    </location>
</feature>
<evidence type="ECO:0000313" key="3">
    <source>
        <dbReference type="Proteomes" id="UP000008974"/>
    </source>
</evidence>
<feature type="compositionally biased region" description="Low complexity" evidence="1">
    <location>
        <begin position="100"/>
        <end position="112"/>
    </location>
</feature>
<comment type="caution">
    <text evidence="2">The sequence shown here is derived from an EMBL/GenBank/DDBJ whole genome shotgun (WGS) entry which is preliminary data.</text>
</comment>
<feature type="compositionally biased region" description="Low complexity" evidence="1">
    <location>
        <begin position="54"/>
        <end position="92"/>
    </location>
</feature>
<protein>
    <submittedName>
        <fullName evidence="2">Uncharacterized protein</fullName>
    </submittedName>
</protein>
<dbReference type="VEuPathDB" id="GiardiaDB:GLP15_5029"/>
<name>E1EWM2_GIAIA</name>
<dbReference type="EMBL" id="ACVC01000032">
    <property type="protein sequence ID" value="EFO65394.1"/>
    <property type="molecule type" value="Genomic_DNA"/>
</dbReference>
<evidence type="ECO:0000256" key="1">
    <source>
        <dbReference type="SAM" id="MobiDB-lite"/>
    </source>
</evidence>
<organism evidence="2 3">
    <name type="scientific">Giardia intestinalis (strain P15)</name>
    <name type="common">Giardia lamblia</name>
    <dbReference type="NCBI Taxonomy" id="658858"/>
    <lineage>
        <taxon>Eukaryota</taxon>
        <taxon>Metamonada</taxon>
        <taxon>Diplomonadida</taxon>
        <taxon>Hexamitidae</taxon>
        <taxon>Giardiinae</taxon>
        <taxon>Giardia</taxon>
    </lineage>
</organism>
<dbReference type="OMA" id="GPMPFMP"/>
<dbReference type="Proteomes" id="UP000008974">
    <property type="component" value="Unassembled WGS sequence"/>
</dbReference>
<proteinExistence type="predicted"/>
<dbReference type="AlphaFoldDB" id="E1EWM2"/>
<dbReference type="OrthoDB" id="8186325at2759"/>
<feature type="region of interest" description="Disordered" evidence="1">
    <location>
        <begin position="176"/>
        <end position="230"/>
    </location>
</feature>
<gene>
    <name evidence="2" type="ORF">GLP15_5029</name>
</gene>
<reference evidence="2 3" key="1">
    <citation type="journal article" date="2010" name="BMC Genomics">
        <title>Genome analysis and comparative genomics of a Giardia intestinalis assemblage E isolate.</title>
        <authorList>
            <person name="Jerlstrom-Hultqvist J."/>
            <person name="Franzen O."/>
            <person name="Ankarklev J."/>
            <person name="Xu F."/>
            <person name="Nohynkova E."/>
            <person name="Andersson J.O."/>
            <person name="Svard S.G."/>
            <person name="Andersson B."/>
        </authorList>
    </citation>
    <scope>NUCLEOTIDE SEQUENCE [LARGE SCALE GENOMIC DNA]</scope>
    <source>
        <strain evidence="2 3">P15</strain>
    </source>
</reference>
<accession>E1EWM2</accession>
<feature type="compositionally biased region" description="Polar residues" evidence="1">
    <location>
        <begin position="196"/>
        <end position="206"/>
    </location>
</feature>
<sequence>MSYPYGQPTSQPSLYGAPQGYGAPTQSYGAPQQPQQPSYGASAPSYGAPVQGYGAPTQQPYGAPQQQQYGGQQPQTQMGYGQPSPYGASQSSYGGGAGQGQQPYGMPQAGAPSYGGMVQPNMLSGGYGQPQMGYGAPQQPMYGGSAMPGFGGSFSGPMPFMPQSYPGMPVVGQYKPVTGGGIPFMGKTESKETGNEPESTNKDSTNPSEPAAPAIASSSAPVEQPASPTQ</sequence>
<evidence type="ECO:0000313" key="2">
    <source>
        <dbReference type="EMBL" id="EFO65394.1"/>
    </source>
</evidence>
<feature type="compositionally biased region" description="Low complexity" evidence="1">
    <location>
        <begin position="207"/>
        <end position="221"/>
    </location>
</feature>
<feature type="region of interest" description="Disordered" evidence="1">
    <location>
        <begin position="1"/>
        <end position="131"/>
    </location>
</feature>